<proteinExistence type="predicted"/>
<keyword evidence="3" id="KW-1185">Reference proteome</keyword>
<name>A0ABD3PUK3_9STRA</name>
<sequence length="424" mass="46072">MGFASSIKEALSTKVSGVGGGGSGGRPRGSPRTPPPPPSSSSVPQRWGSKFGLSNPFSKAGSPPPPPPPPPPSSSSLAPRSGRWTGGSKFSFSSPFSKTAGGGGAPSPSLEERTVPPTPSPRGSVGGSSRGKKPAKRKDPALYDDFDNDDAQPRQREGDAKSGGRRACLCVTTLAVLGVVGYLTWKYALDEPTDWEEAREGFSDLDEKWDNMNFTNVLDSIEGLDFGDLFGSDPMEGDATYRTWPAEYIDGGLHLTLLNALDDTWQSEFDDAVSDWTESDALDLTVERVDVDYDCTRVAGVMVVCNANFGATGWVGINQNEIKDGIIMSSVAKMNEYYLRNADYDYRRFTMCHEIGHGFGLPHTDEDPYNEPLGNCLDYTDQPSMNIYPGDVNMDKLSDMYLSRRSRRVREDGTVVETTELVKR</sequence>
<dbReference type="SUPFAM" id="SSF101447">
    <property type="entry name" value="Formin homology 2 domain (FH2 domain)"/>
    <property type="match status" value="1"/>
</dbReference>
<feature type="region of interest" description="Disordered" evidence="1">
    <location>
        <begin position="1"/>
        <end position="163"/>
    </location>
</feature>
<gene>
    <name evidence="2" type="ORF">ACHAW5_006331</name>
</gene>
<feature type="compositionally biased region" description="Basic and acidic residues" evidence="1">
    <location>
        <begin position="151"/>
        <end position="162"/>
    </location>
</feature>
<comment type="caution">
    <text evidence="2">The sequence shown here is derived from an EMBL/GenBank/DDBJ whole genome shotgun (WGS) entry which is preliminary data.</text>
</comment>
<evidence type="ECO:0008006" key="4">
    <source>
        <dbReference type="Google" id="ProtNLM"/>
    </source>
</evidence>
<dbReference type="SUPFAM" id="SSF55486">
    <property type="entry name" value="Metalloproteases ('zincins'), catalytic domain"/>
    <property type="match status" value="1"/>
</dbReference>
<evidence type="ECO:0000313" key="2">
    <source>
        <dbReference type="EMBL" id="KAL3791299.1"/>
    </source>
</evidence>
<dbReference type="AlphaFoldDB" id="A0ABD3PUK3"/>
<dbReference type="Proteomes" id="UP001530315">
    <property type="component" value="Unassembled WGS sequence"/>
</dbReference>
<evidence type="ECO:0000256" key="1">
    <source>
        <dbReference type="SAM" id="MobiDB-lite"/>
    </source>
</evidence>
<feature type="compositionally biased region" description="Pro residues" evidence="1">
    <location>
        <begin position="62"/>
        <end position="73"/>
    </location>
</feature>
<feature type="compositionally biased region" description="Low complexity" evidence="1">
    <location>
        <begin position="88"/>
        <end position="98"/>
    </location>
</feature>
<evidence type="ECO:0000313" key="3">
    <source>
        <dbReference type="Proteomes" id="UP001530315"/>
    </source>
</evidence>
<organism evidence="2 3">
    <name type="scientific">Stephanodiscus triporus</name>
    <dbReference type="NCBI Taxonomy" id="2934178"/>
    <lineage>
        <taxon>Eukaryota</taxon>
        <taxon>Sar</taxon>
        <taxon>Stramenopiles</taxon>
        <taxon>Ochrophyta</taxon>
        <taxon>Bacillariophyta</taxon>
        <taxon>Coscinodiscophyceae</taxon>
        <taxon>Thalassiosirophycidae</taxon>
        <taxon>Stephanodiscales</taxon>
        <taxon>Stephanodiscaceae</taxon>
        <taxon>Stephanodiscus</taxon>
    </lineage>
</organism>
<feature type="compositionally biased region" description="Gly residues" evidence="1">
    <location>
        <begin position="17"/>
        <end position="27"/>
    </location>
</feature>
<protein>
    <recommendedName>
        <fullName evidence="4">Peptidase M10 metallopeptidase domain-containing protein</fullName>
    </recommendedName>
</protein>
<dbReference type="InterPro" id="IPR024079">
    <property type="entry name" value="MetalloPept_cat_dom_sf"/>
</dbReference>
<reference evidence="2 3" key="1">
    <citation type="submission" date="2024-10" db="EMBL/GenBank/DDBJ databases">
        <title>Updated reference genomes for cyclostephanoid diatoms.</title>
        <authorList>
            <person name="Roberts W.R."/>
            <person name="Alverson A.J."/>
        </authorList>
    </citation>
    <scope>NUCLEOTIDE SEQUENCE [LARGE SCALE GENOMIC DNA]</scope>
    <source>
        <strain evidence="2 3">AJA276-08</strain>
    </source>
</reference>
<accession>A0ABD3PUK3</accession>
<dbReference type="EMBL" id="JALLAZ020000596">
    <property type="protein sequence ID" value="KAL3791299.1"/>
    <property type="molecule type" value="Genomic_DNA"/>
</dbReference>
<dbReference type="Gene3D" id="3.40.390.10">
    <property type="entry name" value="Collagenase (Catalytic Domain)"/>
    <property type="match status" value="1"/>
</dbReference>